<keyword evidence="2" id="KW-1185">Reference proteome</keyword>
<dbReference type="RefSeq" id="WP_324182103.1">
    <property type="nucleotide sequence ID" value="NZ_BAABAW010000023.1"/>
</dbReference>
<evidence type="ECO:0000313" key="1">
    <source>
        <dbReference type="EMBL" id="MEB3348080.1"/>
    </source>
</evidence>
<gene>
    <name evidence="1" type="ORF">U6A24_21570</name>
</gene>
<proteinExistence type="predicted"/>
<comment type="caution">
    <text evidence="1">The sequence shown here is derived from an EMBL/GenBank/DDBJ whole genome shotgun (WGS) entry which is preliminary data.</text>
</comment>
<dbReference type="InterPro" id="IPR046144">
    <property type="entry name" value="DUF6146"/>
</dbReference>
<dbReference type="Proteomes" id="UP001327027">
    <property type="component" value="Unassembled WGS sequence"/>
</dbReference>
<organism evidence="1 2">
    <name type="scientific">Aquimarina gracilis</name>
    <dbReference type="NCBI Taxonomy" id="874422"/>
    <lineage>
        <taxon>Bacteria</taxon>
        <taxon>Pseudomonadati</taxon>
        <taxon>Bacteroidota</taxon>
        <taxon>Flavobacteriia</taxon>
        <taxon>Flavobacteriales</taxon>
        <taxon>Flavobacteriaceae</taxon>
        <taxon>Aquimarina</taxon>
    </lineage>
</organism>
<protein>
    <submittedName>
        <fullName evidence="1">DUF6146 family protein</fullName>
    </submittedName>
</protein>
<sequence>MKIFFYVVISGILVFGCATTKEKNMDLSVTNTASDTIRIANDSLEYEIIIIEPGFNVWLATQRPRGYYSEQFLETRNRIYVTEFNQRVLQPFRFNPNLYLQQINYEPTIHYGYEVNYLLYNYFLFFERKYHQRFIASRGGNY</sequence>
<dbReference type="Pfam" id="PF19643">
    <property type="entry name" value="DUF6146"/>
    <property type="match status" value="1"/>
</dbReference>
<name>A0ABU6A201_9FLAO</name>
<dbReference type="PROSITE" id="PS51257">
    <property type="entry name" value="PROKAR_LIPOPROTEIN"/>
    <property type="match status" value="1"/>
</dbReference>
<dbReference type="EMBL" id="JAYKLX010000011">
    <property type="protein sequence ID" value="MEB3348080.1"/>
    <property type="molecule type" value="Genomic_DNA"/>
</dbReference>
<evidence type="ECO:0000313" key="2">
    <source>
        <dbReference type="Proteomes" id="UP001327027"/>
    </source>
</evidence>
<accession>A0ABU6A201</accession>
<reference evidence="1 2" key="1">
    <citation type="journal article" date="2013" name="Int. J. Syst. Evol. Microbiol.">
        <title>Aquimarina gracilis sp. nov., isolated from the gut microflora of a mussel, Mytilus coruscus, and emended description of Aquimarina spongiae.</title>
        <authorList>
            <person name="Park S.C."/>
            <person name="Choe H.N."/>
            <person name="Baik K.S."/>
            <person name="Seong C.N."/>
        </authorList>
    </citation>
    <scope>NUCLEOTIDE SEQUENCE [LARGE SCALE GENOMIC DNA]</scope>
    <source>
        <strain evidence="1 2">PSC32</strain>
    </source>
</reference>